<dbReference type="GO" id="GO:0008999">
    <property type="term" value="F:protein-N-terminal-alanine acetyltransferase activity"/>
    <property type="evidence" value="ECO:0007669"/>
    <property type="project" value="TreeGrafter"/>
</dbReference>
<evidence type="ECO:0000313" key="2">
    <source>
        <dbReference type="EMBL" id="QPC82308.1"/>
    </source>
</evidence>
<dbReference type="SUPFAM" id="SSF55729">
    <property type="entry name" value="Acyl-CoA N-acyltransferases (Nat)"/>
    <property type="match status" value="1"/>
</dbReference>
<evidence type="ECO:0000313" key="3">
    <source>
        <dbReference type="Proteomes" id="UP000594468"/>
    </source>
</evidence>
<proteinExistence type="predicted"/>
<accession>A0A7S8E8F1</accession>
<protein>
    <submittedName>
        <fullName evidence="2">GNAT family N-acetyltransferase</fullName>
    </submittedName>
</protein>
<dbReference type="Gene3D" id="3.40.630.30">
    <property type="match status" value="1"/>
</dbReference>
<dbReference type="InterPro" id="IPR016181">
    <property type="entry name" value="Acyl_CoA_acyltransferase"/>
</dbReference>
<dbReference type="AlphaFoldDB" id="A0A7S8E8F1"/>
<sequence>MRNIFDFSSFPILETDRLRLRQMKPSDVTALLRHFGNPEVVKFIDMKPIKTLEQADEWLQWMGGFFAAKDGLRWGIVLKENDQFIGSAGLHNWNQESHYAEIGLDITPPYWGQGYATETLTRLVQFGWESMNLNRIEADVVKGNHASMHVLQKIGFKQEGVLRQRLRKGGKYYDLHLFGLLRCDSEEISV</sequence>
<dbReference type="RefSeq" id="WP_195170377.1">
    <property type="nucleotide sequence ID" value="NZ_CP062983.1"/>
</dbReference>
<dbReference type="PANTHER" id="PTHR43792">
    <property type="entry name" value="GNAT FAMILY, PUTATIVE (AFU_ORTHOLOGUE AFUA_3G00765)-RELATED-RELATED"/>
    <property type="match status" value="1"/>
</dbReference>
<dbReference type="GO" id="GO:0005737">
    <property type="term" value="C:cytoplasm"/>
    <property type="evidence" value="ECO:0007669"/>
    <property type="project" value="TreeGrafter"/>
</dbReference>
<dbReference type="CDD" id="cd04301">
    <property type="entry name" value="NAT_SF"/>
    <property type="match status" value="1"/>
</dbReference>
<dbReference type="InterPro" id="IPR051531">
    <property type="entry name" value="N-acetyltransferase"/>
</dbReference>
<dbReference type="PROSITE" id="PS51186">
    <property type="entry name" value="GNAT"/>
    <property type="match status" value="1"/>
</dbReference>
<gene>
    <name evidence="2" type="ORF">G4Y79_21910</name>
</gene>
<dbReference type="EMBL" id="CP062983">
    <property type="protein sequence ID" value="QPC82308.1"/>
    <property type="molecule type" value="Genomic_DNA"/>
</dbReference>
<organism evidence="2 3">
    <name type="scientific">Phototrophicus methaneseepsis</name>
    <dbReference type="NCBI Taxonomy" id="2710758"/>
    <lineage>
        <taxon>Bacteria</taxon>
        <taxon>Bacillati</taxon>
        <taxon>Chloroflexota</taxon>
        <taxon>Candidatus Thermofontia</taxon>
        <taxon>Phototrophicales</taxon>
        <taxon>Phototrophicaceae</taxon>
        <taxon>Phototrophicus</taxon>
    </lineage>
</organism>
<reference evidence="2 3" key="1">
    <citation type="submission" date="2020-02" db="EMBL/GenBank/DDBJ databases">
        <authorList>
            <person name="Zheng R.K."/>
            <person name="Sun C.M."/>
        </authorList>
    </citation>
    <scope>NUCLEOTIDE SEQUENCE [LARGE SCALE GENOMIC DNA]</scope>
    <source>
        <strain evidence="3">rifampicinis</strain>
    </source>
</reference>
<evidence type="ECO:0000259" key="1">
    <source>
        <dbReference type="PROSITE" id="PS51186"/>
    </source>
</evidence>
<dbReference type="KEGG" id="pmet:G4Y79_21910"/>
<dbReference type="InterPro" id="IPR000182">
    <property type="entry name" value="GNAT_dom"/>
</dbReference>
<keyword evidence="2" id="KW-0808">Transferase</keyword>
<feature type="domain" description="N-acetyltransferase" evidence="1">
    <location>
        <begin position="18"/>
        <end position="179"/>
    </location>
</feature>
<dbReference type="PANTHER" id="PTHR43792:SF9">
    <property type="entry name" value="RIBOSOMAL-PROTEIN-ALANINE ACETYLTRANSFERASE"/>
    <property type="match status" value="1"/>
</dbReference>
<dbReference type="Proteomes" id="UP000594468">
    <property type="component" value="Chromosome"/>
</dbReference>
<name>A0A7S8E8F1_9CHLR</name>
<dbReference type="Pfam" id="PF13302">
    <property type="entry name" value="Acetyltransf_3"/>
    <property type="match status" value="1"/>
</dbReference>
<keyword evidence="3" id="KW-1185">Reference proteome</keyword>